<organism evidence="5 6">
    <name type="scientific">Escherichia coli O104:H4 (strain 2011C-3493)</name>
    <dbReference type="NCBI Taxonomy" id="1133852"/>
    <lineage>
        <taxon>Bacteria</taxon>
        <taxon>Pseudomonadati</taxon>
        <taxon>Pseudomonadota</taxon>
        <taxon>Gammaproteobacteria</taxon>
        <taxon>Enterobacterales</taxon>
        <taxon>Enterobacteriaceae</taxon>
        <taxon>Escherichia</taxon>
    </lineage>
</organism>
<accession>A0A0E0Y4U3</accession>
<dbReference type="InterPro" id="IPR012602">
    <property type="entry name" value="PyrBI_leader"/>
</dbReference>
<dbReference type="Pfam" id="PF08052">
    <property type="entry name" value="PyrBI_leader"/>
    <property type="match status" value="1"/>
</dbReference>
<gene>
    <name evidence="5" type="ordered locus">O3K_22405</name>
</gene>
<keyword evidence="3" id="KW-0665">Pyrimidine biosynthesis</keyword>
<dbReference type="Proteomes" id="UP000006167">
    <property type="component" value="Chromosome"/>
</dbReference>
<evidence type="ECO:0000256" key="4">
    <source>
        <dbReference type="ARBA" id="ARBA00030895"/>
    </source>
</evidence>
<name>A0A0E0Y4U3_ECO1C</name>
<dbReference type="KEGG" id="esl:O3K_22405"/>
<dbReference type="NCBIfam" id="NF007587">
    <property type="entry name" value="PRK10224.1"/>
    <property type="match status" value="1"/>
</dbReference>
<dbReference type="GO" id="GO:0006221">
    <property type="term" value="P:pyrimidine nucleotide biosynthetic process"/>
    <property type="evidence" value="ECO:0007669"/>
    <property type="project" value="UniProtKB-KW"/>
</dbReference>
<dbReference type="AlphaFoldDB" id="A0A0E0Y4U3"/>
<dbReference type="EMBL" id="CP003289">
    <property type="protein sequence ID" value="AFS76335.1"/>
    <property type="molecule type" value="Genomic_DNA"/>
</dbReference>
<evidence type="ECO:0000256" key="3">
    <source>
        <dbReference type="ARBA" id="ARBA00022975"/>
    </source>
</evidence>
<keyword evidence="2" id="KW-0428">Leader peptide</keyword>
<evidence type="ECO:0000313" key="5">
    <source>
        <dbReference type="EMBL" id="AFS76335.1"/>
    </source>
</evidence>
<evidence type="ECO:0000313" key="6">
    <source>
        <dbReference type="Proteomes" id="UP000006167"/>
    </source>
</evidence>
<protein>
    <recommendedName>
        <fullName evidence="1">pyr operon leader peptide</fullName>
    </recommendedName>
    <alternativeName>
        <fullName evidence="4">pyrBI operon attenuator</fullName>
    </alternativeName>
</protein>
<dbReference type="HOGENOM" id="CLU_213745_0_0_6"/>
<dbReference type="GO" id="GO:0019856">
    <property type="term" value="P:pyrimidine nucleobase biosynthetic process"/>
    <property type="evidence" value="ECO:0007669"/>
    <property type="project" value="InterPro"/>
</dbReference>
<sequence>MLAPLLTMSIMPDNLPGGCMVQCVRHFVLPRLKKDAGLPFFFPLITHSQPLNRGAFFCPGVRR</sequence>
<evidence type="ECO:0000256" key="2">
    <source>
        <dbReference type="ARBA" id="ARBA00022623"/>
    </source>
</evidence>
<proteinExistence type="predicted"/>
<evidence type="ECO:0000256" key="1">
    <source>
        <dbReference type="ARBA" id="ARBA00016561"/>
    </source>
</evidence>
<reference evidence="5 6" key="1">
    <citation type="journal article" date="2012" name="PLoS ONE">
        <title>Genomic comparison of Escherichia coli O104:H4 isolates from 2009 and 2011 reveals plasmid, and prophage heterogeneity, including Shiga toxin encoding phage stx2.</title>
        <authorList>
            <consortium name="Threat Characterization Consortium"/>
            <person name="Ahmed S.A."/>
            <person name="Awosika J."/>
            <person name="Baldwin C."/>
            <person name="Bishop-Lilly K.A."/>
            <person name="Biswas B."/>
            <person name="Broomall S."/>
            <person name="Chain P.S."/>
            <person name="Chertkov O."/>
            <person name="Chokoshvili O."/>
            <person name="Coyne S."/>
            <person name="Davenport K."/>
            <person name="Detter J.C."/>
            <person name="Dorman W."/>
            <person name="Erkkila T.H."/>
            <person name="Folster J.P."/>
            <person name="Frey K.G."/>
            <person name="George M."/>
            <person name="Gleasner C."/>
            <person name="Henry M."/>
            <person name="Hill K.K."/>
            <person name="Hubbard K."/>
            <person name="Insalaco J."/>
            <person name="Johnson S."/>
            <person name="Kitzmiller A."/>
            <person name="Krepps M."/>
            <person name="Lo C.C."/>
            <person name="Luu T."/>
            <person name="McNew L.A."/>
            <person name="Minogue T."/>
            <person name="Munk C.A."/>
            <person name="Osborne B."/>
            <person name="Patel M."/>
            <person name="Reitenga K.G."/>
            <person name="Rosenzweig C.N."/>
            <person name="Shea A."/>
            <person name="Shen X."/>
            <person name="Strockbine N."/>
            <person name="Tarr C."/>
            <person name="Teshima H."/>
            <person name="van Gieson E."/>
            <person name="Verratti K."/>
            <person name="Wolcott M."/>
            <person name="Xie G."/>
            <person name="Sozhamannan S."/>
            <person name="Gibbons H.S."/>
        </authorList>
    </citation>
    <scope>NUCLEOTIDE SEQUENCE [LARGE SCALE GENOMIC DNA]</scope>
    <source>
        <strain evidence="5 6">2011C-3493</strain>
    </source>
</reference>